<accession>V4AL71</accession>
<keyword evidence="2 4" id="KW-0863">Zinc-finger</keyword>
<evidence type="ECO:0000313" key="7">
    <source>
        <dbReference type="EMBL" id="ESO97847.1"/>
    </source>
</evidence>
<name>V4AL71_LOTGI</name>
<evidence type="ECO:0000313" key="8">
    <source>
        <dbReference type="Proteomes" id="UP000030746"/>
    </source>
</evidence>
<dbReference type="InterPro" id="IPR043566">
    <property type="entry name" value="Rabphilin/DOC2/Noc2"/>
</dbReference>
<dbReference type="KEGG" id="lgi:LOTGIDRAFT_63751"/>
<dbReference type="GO" id="GO:0098793">
    <property type="term" value="C:presynapse"/>
    <property type="evidence" value="ECO:0007669"/>
    <property type="project" value="GOC"/>
</dbReference>
<proteinExistence type="predicted"/>
<evidence type="ECO:0008006" key="9">
    <source>
        <dbReference type="Google" id="ProtNLM"/>
    </source>
</evidence>
<reference evidence="7 8" key="1">
    <citation type="journal article" date="2013" name="Nature">
        <title>Insights into bilaterian evolution from three spiralian genomes.</title>
        <authorList>
            <person name="Simakov O."/>
            <person name="Marletaz F."/>
            <person name="Cho S.J."/>
            <person name="Edsinger-Gonzales E."/>
            <person name="Havlak P."/>
            <person name="Hellsten U."/>
            <person name="Kuo D.H."/>
            <person name="Larsson T."/>
            <person name="Lv J."/>
            <person name="Arendt D."/>
            <person name="Savage R."/>
            <person name="Osoegawa K."/>
            <person name="de Jong P."/>
            <person name="Grimwood J."/>
            <person name="Chapman J.A."/>
            <person name="Shapiro H."/>
            <person name="Aerts A."/>
            <person name="Otillar R.P."/>
            <person name="Terry A.Y."/>
            <person name="Boore J.L."/>
            <person name="Grigoriev I.V."/>
            <person name="Lindberg D.R."/>
            <person name="Seaver E.C."/>
            <person name="Weisblat D.A."/>
            <person name="Putnam N.H."/>
            <person name="Rokhsar D.S."/>
        </authorList>
    </citation>
    <scope>NUCLEOTIDE SEQUENCE [LARGE SCALE GENOMIC DNA]</scope>
</reference>
<dbReference type="PANTHER" id="PTHR45729">
    <property type="entry name" value="RABPHILIN, ISOFORM A"/>
    <property type="match status" value="1"/>
</dbReference>
<protein>
    <recommendedName>
        <fullName evidence="9">RabBD domain-containing protein</fullName>
    </recommendedName>
</protein>
<dbReference type="EMBL" id="KB201304">
    <property type="protein sequence ID" value="ESO97847.1"/>
    <property type="molecule type" value="Genomic_DNA"/>
</dbReference>
<feature type="non-terminal residue" evidence="7">
    <location>
        <position position="157"/>
    </location>
</feature>
<dbReference type="Gene3D" id="3.30.40.10">
    <property type="entry name" value="Zinc/RING finger domain, C3HC4 (zinc finger)"/>
    <property type="match status" value="1"/>
</dbReference>
<dbReference type="GO" id="GO:0061669">
    <property type="term" value="P:spontaneous neurotransmitter secretion"/>
    <property type="evidence" value="ECO:0007669"/>
    <property type="project" value="TreeGrafter"/>
</dbReference>
<evidence type="ECO:0000256" key="3">
    <source>
        <dbReference type="ARBA" id="ARBA00022833"/>
    </source>
</evidence>
<dbReference type="Pfam" id="PF02318">
    <property type="entry name" value="FYVE_2"/>
    <property type="match status" value="1"/>
</dbReference>
<organism evidence="7 8">
    <name type="scientific">Lottia gigantea</name>
    <name type="common">Giant owl limpet</name>
    <dbReference type="NCBI Taxonomy" id="225164"/>
    <lineage>
        <taxon>Eukaryota</taxon>
        <taxon>Metazoa</taxon>
        <taxon>Spiralia</taxon>
        <taxon>Lophotrochozoa</taxon>
        <taxon>Mollusca</taxon>
        <taxon>Gastropoda</taxon>
        <taxon>Patellogastropoda</taxon>
        <taxon>Lottioidea</taxon>
        <taxon>Lottiidae</taxon>
        <taxon>Lottia</taxon>
    </lineage>
</organism>
<dbReference type="OrthoDB" id="270970at2759"/>
<gene>
    <name evidence="7" type="ORF">LOTGIDRAFT_63751</name>
</gene>
<dbReference type="HOGENOM" id="CLU_117933_0_0_1"/>
<dbReference type="STRING" id="225164.V4AL71"/>
<dbReference type="GO" id="GO:0006886">
    <property type="term" value="P:intracellular protein transport"/>
    <property type="evidence" value="ECO:0007669"/>
    <property type="project" value="InterPro"/>
</dbReference>
<evidence type="ECO:0000259" key="6">
    <source>
        <dbReference type="PROSITE" id="PS50916"/>
    </source>
</evidence>
<dbReference type="AlphaFoldDB" id="V4AL71"/>
<dbReference type="RefSeq" id="XP_009051335.1">
    <property type="nucleotide sequence ID" value="XM_009053087.1"/>
</dbReference>
<keyword evidence="3" id="KW-0862">Zinc</keyword>
<dbReference type="PROSITE" id="PS50178">
    <property type="entry name" value="ZF_FYVE"/>
    <property type="match status" value="1"/>
</dbReference>
<dbReference type="GO" id="GO:0006887">
    <property type="term" value="P:exocytosis"/>
    <property type="evidence" value="ECO:0007669"/>
    <property type="project" value="TreeGrafter"/>
</dbReference>
<dbReference type="GO" id="GO:0008270">
    <property type="term" value="F:zinc ion binding"/>
    <property type="evidence" value="ECO:0007669"/>
    <property type="project" value="UniProtKB-KW"/>
</dbReference>
<dbReference type="GO" id="GO:0031267">
    <property type="term" value="F:small GTPase binding"/>
    <property type="evidence" value="ECO:0007669"/>
    <property type="project" value="InterPro"/>
</dbReference>
<evidence type="ECO:0000256" key="2">
    <source>
        <dbReference type="ARBA" id="ARBA00022771"/>
    </source>
</evidence>
<feature type="domain" description="FYVE-type" evidence="5">
    <location>
        <begin position="79"/>
        <end position="136"/>
    </location>
</feature>
<dbReference type="CTD" id="20251682"/>
<dbReference type="PROSITE" id="PS50916">
    <property type="entry name" value="RABBD"/>
    <property type="match status" value="1"/>
</dbReference>
<sequence>DRWVCPNDRQLALRAKLGTGWSVHTNRLSSFQKAKQLNLDEQEQIMRVMQRAEYLDDSEQERIGRLVEKLENMKKNSIGNGTTQCVLCGDEFGLLGSSPTFCDDCKKAVCSKCGVDTVNSMRQPLWLCKICSEQREVWKRSGAWFFKAIPRYVIPEK</sequence>
<dbReference type="InterPro" id="IPR041282">
    <property type="entry name" value="FYVE_2"/>
</dbReference>
<feature type="domain" description="RabBD" evidence="6">
    <location>
        <begin position="31"/>
        <end position="148"/>
    </location>
</feature>
<keyword evidence="1" id="KW-0479">Metal-binding</keyword>
<dbReference type="InterPro" id="IPR017455">
    <property type="entry name" value="Znf_FYVE-rel"/>
</dbReference>
<evidence type="ECO:0000256" key="1">
    <source>
        <dbReference type="ARBA" id="ARBA00022723"/>
    </source>
</evidence>
<dbReference type="SUPFAM" id="SSF57903">
    <property type="entry name" value="FYVE/PHD zinc finger"/>
    <property type="match status" value="1"/>
</dbReference>
<dbReference type="Proteomes" id="UP000030746">
    <property type="component" value="Unassembled WGS sequence"/>
</dbReference>
<keyword evidence="8" id="KW-1185">Reference proteome</keyword>
<dbReference type="InterPro" id="IPR011011">
    <property type="entry name" value="Znf_FYVE_PHD"/>
</dbReference>
<evidence type="ECO:0000256" key="4">
    <source>
        <dbReference type="PROSITE-ProRule" id="PRU00091"/>
    </source>
</evidence>
<dbReference type="OMA" id="TCPNDRE"/>
<dbReference type="PANTHER" id="PTHR45729:SF6">
    <property type="entry name" value="RABPHILIN, ISOFORM A"/>
    <property type="match status" value="1"/>
</dbReference>
<dbReference type="InterPro" id="IPR010911">
    <property type="entry name" value="Rab_BD"/>
</dbReference>
<dbReference type="InterPro" id="IPR013083">
    <property type="entry name" value="Znf_RING/FYVE/PHD"/>
</dbReference>
<dbReference type="GeneID" id="20251682"/>
<dbReference type="GO" id="GO:0017158">
    <property type="term" value="P:regulation of calcium ion-dependent exocytosis"/>
    <property type="evidence" value="ECO:0007669"/>
    <property type="project" value="TreeGrafter"/>
</dbReference>
<feature type="non-terminal residue" evidence="7">
    <location>
        <position position="1"/>
    </location>
</feature>
<evidence type="ECO:0000259" key="5">
    <source>
        <dbReference type="PROSITE" id="PS50178"/>
    </source>
</evidence>